<evidence type="ECO:0000256" key="7">
    <source>
        <dbReference type="ARBA" id="ARBA00022889"/>
    </source>
</evidence>
<feature type="transmembrane region" description="Helical" evidence="13">
    <location>
        <begin position="808"/>
        <end position="832"/>
    </location>
</feature>
<sequence>MQGFCLDCKGTSTGLPLALGFIDTLTVCYGENIINFQLMEEMPLNTSVGSLATNSGLQVNMTTQEFNNLRYSFLDQTDMQNLFNINDKTGDLQTKIQIDREHVCDFVDSCVLKFDIAIHSSVPAMFKIYSVQITLLDKNDHSPKFPSDMVNLQVMESSPIGTSVTIDDATDLDSSPKYSVQGYEIVPSNSIFRLDSTPKVDGGFWLNLVLLQKLDREKLDHYQLQIVAKDGGFPPNVGTATVNVEVTDDNDNSPVFVQDVYNISIAEGTESNTAILAISATDKDIGDNGKVTYSFSSRQNGLDSITSLFSINETTGFLSVIGNIIYEAGKVFKIYVDASDHGTSPKSSQATVHINIMDTGNNQPIIRINFISLGSNDVVNISESSNIATLVASLNIEDPDTGANGNVSCSLSGEFLSLQPIPNKKGYLIMIKKKFDREKQDYHNILVTCQDQGSPVKSTTKVFHVRVLDDNDCTPEFLLANYFASMDENNLKGTPITKVSSKDDDLSPNNDVQYFLDSDSEGRFAINSVSGVITANTVFDREQALNYKFTVLAVDSGNPPLTGTSSVILTIKDVNDNAPYFDDVPFFQFFVKENADTKNPIDKLTAHDKDEDGTRNSDITFSLDPRFSDANLPFIVYPQGNIYTNMKLDREQQSSYQFTVIAKDQGTPQMSASMDVKVYVSDDNDNRPNITFPTKQNNTVTIPYSVEVGTMITQVKAVDLDETGPNSQLNYRIKSGNEQDVFMIGSTTGKIYLKRTYEISSDKMFPLKIEVNDNGKIKLNSSETLRIVLLFANMTTAAQESGSGNRNIIISIVVIALTVVISAAMIAIILILRYKDKQDKQQGQKPLTYPQITPHEKTMANCLSKDMDMQIKKKKEVSFSIDEDLENMELYNTNSTTTSVFNDFEKQHEKYKVNKKGLHVEFPEQKEHHSFDNISELSDEATNSDSGHGSSDVDITNQSNGAQSDVKFAPKSVRLQPVLSAKCQSPIRADDVLTIVTNNGHRNSFDNSHRSLILDGRKKSGNSAKSKDNWVPSYV</sequence>
<dbReference type="FunFam" id="2.60.40.60:FF:000007">
    <property type="entry name" value="Protocadherin alpha 2"/>
    <property type="match status" value="1"/>
</dbReference>
<dbReference type="GO" id="GO:0007156">
    <property type="term" value="P:homophilic cell adhesion via plasma membrane adhesion molecules"/>
    <property type="evidence" value="ECO:0007669"/>
    <property type="project" value="InterPro"/>
</dbReference>
<reference evidence="15 16" key="1">
    <citation type="submission" date="2020-06" db="EMBL/GenBank/DDBJ databases">
        <authorList>
            <person name="Li R."/>
            <person name="Bekaert M."/>
        </authorList>
    </citation>
    <scope>NUCLEOTIDE SEQUENCE [LARGE SCALE GENOMIC DNA]</scope>
    <source>
        <strain evidence="16">wild</strain>
    </source>
</reference>
<feature type="domain" description="Cadherin" evidence="14">
    <location>
        <begin position="146"/>
        <end position="256"/>
    </location>
</feature>
<feature type="region of interest" description="Disordered" evidence="12">
    <location>
        <begin position="1016"/>
        <end position="1035"/>
    </location>
</feature>
<dbReference type="PROSITE" id="PS00232">
    <property type="entry name" value="CADHERIN_1"/>
    <property type="match status" value="3"/>
</dbReference>
<dbReference type="FunFam" id="2.60.40.60:FF:000092">
    <property type="entry name" value="Protocadherin 8"/>
    <property type="match status" value="1"/>
</dbReference>
<dbReference type="FunFam" id="2.60.40.60:FF:000004">
    <property type="entry name" value="Protocadherin 1 gamma 2"/>
    <property type="match status" value="1"/>
</dbReference>
<dbReference type="InterPro" id="IPR015919">
    <property type="entry name" value="Cadherin-like_sf"/>
</dbReference>
<accession>A0A6J8ALD3</accession>
<evidence type="ECO:0000256" key="8">
    <source>
        <dbReference type="ARBA" id="ARBA00022989"/>
    </source>
</evidence>
<dbReference type="SUPFAM" id="SSF49313">
    <property type="entry name" value="Cadherin-like"/>
    <property type="match status" value="7"/>
</dbReference>
<dbReference type="PANTHER" id="PTHR24028:SF146">
    <property type="entry name" value="CADHERIN 96CB, ISOFORM D-RELATED"/>
    <property type="match status" value="1"/>
</dbReference>
<evidence type="ECO:0000256" key="5">
    <source>
        <dbReference type="ARBA" id="ARBA00022737"/>
    </source>
</evidence>
<comment type="subcellular location">
    <subcellularLocation>
        <location evidence="1">Cell membrane</location>
        <topology evidence="1">Single-pass type I membrane protein</topology>
    </subcellularLocation>
</comment>
<evidence type="ECO:0000256" key="9">
    <source>
        <dbReference type="ARBA" id="ARBA00023136"/>
    </source>
</evidence>
<evidence type="ECO:0000256" key="1">
    <source>
        <dbReference type="ARBA" id="ARBA00004251"/>
    </source>
</evidence>
<dbReference type="GO" id="GO:0005886">
    <property type="term" value="C:plasma membrane"/>
    <property type="evidence" value="ECO:0007669"/>
    <property type="project" value="UniProtKB-SubCell"/>
</dbReference>
<feature type="domain" description="Cadherin" evidence="14">
    <location>
        <begin position="478"/>
        <end position="581"/>
    </location>
</feature>
<feature type="domain" description="Cadherin" evidence="14">
    <location>
        <begin position="583"/>
        <end position="690"/>
    </location>
</feature>
<keyword evidence="7" id="KW-0130">Cell adhesion</keyword>
<gene>
    <name evidence="15" type="ORF">MCOR_9105</name>
</gene>
<evidence type="ECO:0000256" key="13">
    <source>
        <dbReference type="SAM" id="Phobius"/>
    </source>
</evidence>
<keyword evidence="8 13" id="KW-1133">Transmembrane helix</keyword>
<evidence type="ECO:0000256" key="6">
    <source>
        <dbReference type="ARBA" id="ARBA00022837"/>
    </source>
</evidence>
<keyword evidence="16" id="KW-1185">Reference proteome</keyword>
<protein>
    <submittedName>
        <fullName evidence="15">PCDHD1</fullName>
    </submittedName>
</protein>
<dbReference type="OrthoDB" id="6252479at2759"/>
<evidence type="ECO:0000313" key="15">
    <source>
        <dbReference type="EMBL" id="CAC5370161.1"/>
    </source>
</evidence>
<dbReference type="FunFam" id="2.60.40.60:FF:000002">
    <property type="entry name" value="Protocadherin alpha 2"/>
    <property type="match status" value="1"/>
</dbReference>
<evidence type="ECO:0000256" key="11">
    <source>
        <dbReference type="PROSITE-ProRule" id="PRU00043"/>
    </source>
</evidence>
<dbReference type="SMART" id="SM00112">
    <property type="entry name" value="CA"/>
    <property type="match status" value="7"/>
</dbReference>
<dbReference type="Pfam" id="PF00028">
    <property type="entry name" value="Cadherin"/>
    <property type="match status" value="6"/>
</dbReference>
<dbReference type="Pfam" id="PF08266">
    <property type="entry name" value="Cadherin_2"/>
    <property type="match status" value="1"/>
</dbReference>
<dbReference type="InterPro" id="IPR050174">
    <property type="entry name" value="Protocadherin/Cadherin-CA"/>
</dbReference>
<feature type="domain" description="Cadherin" evidence="14">
    <location>
        <begin position="30"/>
        <end position="145"/>
    </location>
</feature>
<evidence type="ECO:0000256" key="12">
    <source>
        <dbReference type="SAM" id="MobiDB-lite"/>
    </source>
</evidence>
<evidence type="ECO:0000256" key="4">
    <source>
        <dbReference type="ARBA" id="ARBA00022729"/>
    </source>
</evidence>
<dbReference type="InterPro" id="IPR002126">
    <property type="entry name" value="Cadherin-like_dom"/>
</dbReference>
<evidence type="ECO:0000256" key="10">
    <source>
        <dbReference type="ARBA" id="ARBA00023180"/>
    </source>
</evidence>
<evidence type="ECO:0000256" key="3">
    <source>
        <dbReference type="ARBA" id="ARBA00022692"/>
    </source>
</evidence>
<keyword evidence="9 13" id="KW-0472">Membrane</keyword>
<dbReference type="CDD" id="cd11304">
    <property type="entry name" value="Cadherin_repeat"/>
    <property type="match status" value="7"/>
</dbReference>
<dbReference type="Gene3D" id="2.60.40.60">
    <property type="entry name" value="Cadherins"/>
    <property type="match status" value="7"/>
</dbReference>
<dbReference type="PANTHER" id="PTHR24028">
    <property type="entry name" value="CADHERIN-87A"/>
    <property type="match status" value="1"/>
</dbReference>
<name>A0A6J8ALD3_MYTCO</name>
<dbReference type="Proteomes" id="UP000507470">
    <property type="component" value="Unassembled WGS sequence"/>
</dbReference>
<feature type="region of interest" description="Disordered" evidence="12">
    <location>
        <begin position="938"/>
        <end position="963"/>
    </location>
</feature>
<feature type="domain" description="Cadherin" evidence="14">
    <location>
        <begin position="257"/>
        <end position="366"/>
    </location>
</feature>
<keyword evidence="6 11" id="KW-0106">Calcium</keyword>
<organism evidence="15 16">
    <name type="scientific">Mytilus coruscus</name>
    <name type="common">Sea mussel</name>
    <dbReference type="NCBI Taxonomy" id="42192"/>
    <lineage>
        <taxon>Eukaryota</taxon>
        <taxon>Metazoa</taxon>
        <taxon>Spiralia</taxon>
        <taxon>Lophotrochozoa</taxon>
        <taxon>Mollusca</taxon>
        <taxon>Bivalvia</taxon>
        <taxon>Autobranchia</taxon>
        <taxon>Pteriomorphia</taxon>
        <taxon>Mytilida</taxon>
        <taxon>Mytiloidea</taxon>
        <taxon>Mytilidae</taxon>
        <taxon>Mytilinae</taxon>
        <taxon>Mytilus</taxon>
    </lineage>
</organism>
<proteinExistence type="predicted"/>
<evidence type="ECO:0000259" key="14">
    <source>
        <dbReference type="PROSITE" id="PS50268"/>
    </source>
</evidence>
<keyword evidence="2" id="KW-1003">Cell membrane</keyword>
<keyword evidence="10" id="KW-0325">Glycoprotein</keyword>
<keyword evidence="5" id="KW-0677">Repeat</keyword>
<dbReference type="EMBL" id="CACVKT020001654">
    <property type="protein sequence ID" value="CAC5370161.1"/>
    <property type="molecule type" value="Genomic_DNA"/>
</dbReference>
<evidence type="ECO:0000313" key="16">
    <source>
        <dbReference type="Proteomes" id="UP000507470"/>
    </source>
</evidence>
<evidence type="ECO:0000256" key="2">
    <source>
        <dbReference type="ARBA" id="ARBA00022475"/>
    </source>
</evidence>
<dbReference type="FunFam" id="2.60.40.60:FF:000020">
    <property type="entry name" value="Dachsous cadherin-related 1b"/>
    <property type="match status" value="1"/>
</dbReference>
<dbReference type="PRINTS" id="PR00205">
    <property type="entry name" value="CADHERIN"/>
</dbReference>
<dbReference type="InterPro" id="IPR020894">
    <property type="entry name" value="Cadherin_CS"/>
</dbReference>
<keyword evidence="3 13" id="KW-0812">Transmembrane</keyword>
<dbReference type="InterPro" id="IPR013164">
    <property type="entry name" value="Cadherin_N"/>
</dbReference>
<dbReference type="GO" id="GO:0005509">
    <property type="term" value="F:calcium ion binding"/>
    <property type="evidence" value="ECO:0007669"/>
    <property type="project" value="UniProtKB-UniRule"/>
</dbReference>
<feature type="domain" description="Cadherin" evidence="14">
    <location>
        <begin position="694"/>
        <end position="801"/>
    </location>
</feature>
<feature type="domain" description="Cadherin" evidence="14">
    <location>
        <begin position="379"/>
        <end position="477"/>
    </location>
</feature>
<dbReference type="PROSITE" id="PS50268">
    <property type="entry name" value="CADHERIN_2"/>
    <property type="match status" value="7"/>
</dbReference>
<keyword evidence="4" id="KW-0732">Signal</keyword>
<dbReference type="AlphaFoldDB" id="A0A6J8ALD3"/>